<evidence type="ECO:0000313" key="4">
    <source>
        <dbReference type="Proteomes" id="UP001211065"/>
    </source>
</evidence>
<protein>
    <submittedName>
        <fullName evidence="3">Uncharacterized protein</fullName>
    </submittedName>
</protein>
<dbReference type="AlphaFoldDB" id="A0AAD5U324"/>
<proteinExistence type="predicted"/>
<feature type="region of interest" description="Disordered" evidence="2">
    <location>
        <begin position="300"/>
        <end position="327"/>
    </location>
</feature>
<sequence>MTNDGFSIEGFGENSVESELNRSRTLTRNQSFKRPNKPSKSPLKNVNISDSIIKDELIDNLQQELQTCRTNEKKHQTKINALSNSLSELNKEYEMKVLEVFNFQTLVNEINLKNSKLCKALESNIVELNQKVVTLQNEGEVLQKANEKLAAQLKLVEQEKNQNKEGHAQQLVIENLKNQLEEANKNIKLLEKNHLNFKNFIKVEETTPDNSTNATSQRDSVYLENIQLQQLLDELTMKELSLSEENYQLKEENQILHLEKSLKKSRSKIFFSDERSINKSYDSFDDVDYELRDELNEKNVSENKNKDIGIVVPPRSSSAIGKFKKQP</sequence>
<reference evidence="3" key="1">
    <citation type="submission" date="2020-05" db="EMBL/GenBank/DDBJ databases">
        <title>Phylogenomic resolution of chytrid fungi.</title>
        <authorList>
            <person name="Stajich J.E."/>
            <person name="Amses K."/>
            <person name="Simmons R."/>
            <person name="Seto K."/>
            <person name="Myers J."/>
            <person name="Bonds A."/>
            <person name="Quandt C.A."/>
            <person name="Barry K."/>
            <person name="Liu P."/>
            <person name="Grigoriev I."/>
            <person name="Longcore J.E."/>
            <person name="James T.Y."/>
        </authorList>
    </citation>
    <scope>NUCLEOTIDE SEQUENCE</scope>
    <source>
        <strain evidence="3">JEL0476</strain>
    </source>
</reference>
<dbReference type="Proteomes" id="UP001211065">
    <property type="component" value="Unassembled WGS sequence"/>
</dbReference>
<gene>
    <name evidence="3" type="ORF">HK099_002300</name>
</gene>
<organism evidence="3 4">
    <name type="scientific">Clydaea vesicula</name>
    <dbReference type="NCBI Taxonomy" id="447962"/>
    <lineage>
        <taxon>Eukaryota</taxon>
        <taxon>Fungi</taxon>
        <taxon>Fungi incertae sedis</taxon>
        <taxon>Chytridiomycota</taxon>
        <taxon>Chytridiomycota incertae sedis</taxon>
        <taxon>Chytridiomycetes</taxon>
        <taxon>Lobulomycetales</taxon>
        <taxon>Lobulomycetaceae</taxon>
        <taxon>Clydaea</taxon>
    </lineage>
</organism>
<evidence type="ECO:0000256" key="2">
    <source>
        <dbReference type="SAM" id="MobiDB-lite"/>
    </source>
</evidence>
<evidence type="ECO:0000256" key="1">
    <source>
        <dbReference type="SAM" id="Coils"/>
    </source>
</evidence>
<feature type="coiled-coil region" evidence="1">
    <location>
        <begin position="58"/>
        <end position="193"/>
    </location>
</feature>
<dbReference type="EMBL" id="JADGJW010000175">
    <property type="protein sequence ID" value="KAJ3222446.1"/>
    <property type="molecule type" value="Genomic_DNA"/>
</dbReference>
<evidence type="ECO:0000313" key="3">
    <source>
        <dbReference type="EMBL" id="KAJ3222446.1"/>
    </source>
</evidence>
<keyword evidence="4" id="KW-1185">Reference proteome</keyword>
<comment type="caution">
    <text evidence="3">The sequence shown here is derived from an EMBL/GenBank/DDBJ whole genome shotgun (WGS) entry which is preliminary data.</text>
</comment>
<feature type="region of interest" description="Disordered" evidence="2">
    <location>
        <begin position="1"/>
        <end position="45"/>
    </location>
</feature>
<feature type="compositionally biased region" description="Polar residues" evidence="2">
    <location>
        <begin position="15"/>
        <end position="45"/>
    </location>
</feature>
<keyword evidence="1" id="KW-0175">Coiled coil</keyword>
<accession>A0AAD5U324</accession>
<name>A0AAD5U324_9FUNG</name>